<reference evidence="2" key="1">
    <citation type="journal article" date="2014" name="Front. Microbiol.">
        <title>High frequency of phylogenetically diverse reductive dehalogenase-homologous genes in deep subseafloor sedimentary metagenomes.</title>
        <authorList>
            <person name="Kawai M."/>
            <person name="Futagami T."/>
            <person name="Toyoda A."/>
            <person name="Takaki Y."/>
            <person name="Nishi S."/>
            <person name="Hori S."/>
            <person name="Arai W."/>
            <person name="Tsubouchi T."/>
            <person name="Morono Y."/>
            <person name="Uchiyama I."/>
            <person name="Ito T."/>
            <person name="Fujiyama A."/>
            <person name="Inagaki F."/>
            <person name="Takami H."/>
        </authorList>
    </citation>
    <scope>NUCLEOTIDE SEQUENCE</scope>
    <source>
        <strain evidence="2">Expedition CK06-06</strain>
    </source>
</reference>
<gene>
    <name evidence="2" type="ORF">S01H1_08603</name>
</gene>
<dbReference type="EMBL" id="BARS01004403">
    <property type="protein sequence ID" value="GAF77680.1"/>
    <property type="molecule type" value="Genomic_DNA"/>
</dbReference>
<sequence length="212" mass="25479">MFWNKDKFEKRFLQLNNLLTQSFGNVKRDSNTIFQWLNYFYKKSLDQEHLIKQLQLELSYVPKSKEDIKTILDEYYSYEPILKKIKELDEKIEALKTQKKPYFEAPRPTYELEEVKARLDKLEQKKAAIKEKIIKRITKNSKEYVKSIILSYIKKYEKISALQLKEIVVEEQGLCSKSSFYRILEEIENMDEIATIKKGKEKQYIAKKIKLQ</sequence>
<organism evidence="2">
    <name type="scientific">marine sediment metagenome</name>
    <dbReference type="NCBI Taxonomy" id="412755"/>
    <lineage>
        <taxon>unclassified sequences</taxon>
        <taxon>metagenomes</taxon>
        <taxon>ecological metagenomes</taxon>
    </lineage>
</organism>
<evidence type="ECO:0000313" key="2">
    <source>
        <dbReference type="EMBL" id="GAF77680.1"/>
    </source>
</evidence>
<name>X0TNK0_9ZZZZ</name>
<proteinExistence type="predicted"/>
<dbReference type="AlphaFoldDB" id="X0TNK0"/>
<comment type="caution">
    <text evidence="2">The sequence shown here is derived from an EMBL/GenBank/DDBJ whole genome shotgun (WGS) entry which is preliminary data.</text>
</comment>
<protein>
    <submittedName>
        <fullName evidence="2">Uncharacterized protein</fullName>
    </submittedName>
</protein>
<feature type="coiled-coil region" evidence="1">
    <location>
        <begin position="78"/>
        <end position="132"/>
    </location>
</feature>
<keyword evidence="1" id="KW-0175">Coiled coil</keyword>
<accession>X0TNK0</accession>
<evidence type="ECO:0000256" key="1">
    <source>
        <dbReference type="SAM" id="Coils"/>
    </source>
</evidence>